<dbReference type="InterPro" id="IPR018392">
    <property type="entry name" value="LysM"/>
</dbReference>
<dbReference type="SUPFAM" id="SSF54106">
    <property type="entry name" value="LysM domain"/>
    <property type="match status" value="1"/>
</dbReference>
<evidence type="ECO:0000256" key="1">
    <source>
        <dbReference type="SAM" id="MobiDB-lite"/>
    </source>
</evidence>
<dbReference type="InterPro" id="IPR036779">
    <property type="entry name" value="LysM_dom_sf"/>
</dbReference>
<organism evidence="4 5">
    <name type="scientific">Streptococcus saliviloxodontae</name>
    <dbReference type="NCBI Taxonomy" id="1349416"/>
    <lineage>
        <taxon>Bacteria</taxon>
        <taxon>Bacillati</taxon>
        <taxon>Bacillota</taxon>
        <taxon>Bacilli</taxon>
        <taxon>Lactobacillales</taxon>
        <taxon>Streptococcaceae</taxon>
        <taxon>Streptococcus</taxon>
    </lineage>
</organism>
<dbReference type="GO" id="GO:0016787">
    <property type="term" value="F:hydrolase activity"/>
    <property type="evidence" value="ECO:0007669"/>
    <property type="project" value="UniProtKB-KW"/>
</dbReference>
<dbReference type="Gene3D" id="3.10.350.10">
    <property type="entry name" value="LysM domain"/>
    <property type="match status" value="1"/>
</dbReference>
<feature type="domain" description="LysM" evidence="3">
    <location>
        <begin position="35"/>
        <end position="79"/>
    </location>
</feature>
<evidence type="ECO:0000313" key="5">
    <source>
        <dbReference type="Proteomes" id="UP000809081"/>
    </source>
</evidence>
<feature type="region of interest" description="Disordered" evidence="1">
    <location>
        <begin position="82"/>
        <end position="107"/>
    </location>
</feature>
<proteinExistence type="predicted"/>
<evidence type="ECO:0000259" key="3">
    <source>
        <dbReference type="PROSITE" id="PS51782"/>
    </source>
</evidence>
<dbReference type="EMBL" id="JAFBEI010000010">
    <property type="protein sequence ID" value="MBM7635829.1"/>
    <property type="molecule type" value="Genomic_DNA"/>
</dbReference>
<comment type="caution">
    <text evidence="4">The sequence shown here is derived from an EMBL/GenBank/DDBJ whole genome shotgun (WGS) entry which is preliminary data.</text>
</comment>
<keyword evidence="5" id="KW-1185">Reference proteome</keyword>
<dbReference type="CDD" id="cd00118">
    <property type="entry name" value="LysM"/>
    <property type="match status" value="1"/>
</dbReference>
<dbReference type="Proteomes" id="UP000809081">
    <property type="component" value="Unassembled WGS sequence"/>
</dbReference>
<reference evidence="4 5" key="1">
    <citation type="submission" date="2021-01" db="EMBL/GenBank/DDBJ databases">
        <title>Genomic Encyclopedia of Type Strains, Phase IV (KMG-IV): sequencing the most valuable type-strain genomes for metagenomic binning, comparative biology and taxonomic classification.</title>
        <authorList>
            <person name="Goeker M."/>
        </authorList>
    </citation>
    <scope>NUCLEOTIDE SEQUENCE [LARGE SCALE GENOMIC DNA]</scope>
    <source>
        <strain evidence="4 5">DSM 27513</strain>
    </source>
</reference>
<keyword evidence="4" id="KW-0378">Hydrolase</keyword>
<dbReference type="SMART" id="SM00257">
    <property type="entry name" value="LysM"/>
    <property type="match status" value="1"/>
</dbReference>
<dbReference type="RefSeq" id="WP_386705548.1">
    <property type="nucleotide sequence ID" value="NZ_JAFBEI010000010.1"/>
</dbReference>
<evidence type="ECO:0000313" key="4">
    <source>
        <dbReference type="EMBL" id="MBM7635829.1"/>
    </source>
</evidence>
<protein>
    <submittedName>
        <fullName evidence="4">Murein DD-endopeptidase MepM/ murein hydrolase activator NlpD</fullName>
    </submittedName>
</protein>
<evidence type="ECO:0000256" key="2">
    <source>
        <dbReference type="SAM" id="SignalP"/>
    </source>
</evidence>
<sequence length="189" mass="19909">MPMKTFFKNKSNTMKAGLFALAMTAFALPVAVNADSYTVQSGDTLSTIATSHQTSVSAIASENNISDVNQISVGQVLSINGATSTSSTTTDTSSSTTTTGDTVSTTTGSYTSTLSSADYAAKEEVAQRESSGSYTATNGQYYGRYQLALSYLNGDTSPENQERTADAYVAGRYGSWSAALAFWNANGWY</sequence>
<feature type="chain" id="PRO_5046188324" evidence="2">
    <location>
        <begin position="28"/>
        <end position="189"/>
    </location>
</feature>
<dbReference type="Pfam" id="PF01476">
    <property type="entry name" value="LysM"/>
    <property type="match status" value="1"/>
</dbReference>
<feature type="compositionally biased region" description="Low complexity" evidence="1">
    <location>
        <begin position="83"/>
        <end position="107"/>
    </location>
</feature>
<dbReference type="PROSITE" id="PS51782">
    <property type="entry name" value="LYSM"/>
    <property type="match status" value="1"/>
</dbReference>
<accession>A0ABS2PK71</accession>
<feature type="signal peptide" evidence="2">
    <location>
        <begin position="1"/>
        <end position="27"/>
    </location>
</feature>
<name>A0ABS2PK71_9STRE</name>
<keyword evidence="2" id="KW-0732">Signal</keyword>
<gene>
    <name evidence="4" type="ORF">JOC31_000643</name>
</gene>